<accession>A0A087DEF7</accession>
<reference evidence="2 3" key="1">
    <citation type="submission" date="2014-03" db="EMBL/GenBank/DDBJ databases">
        <title>Genomics of Bifidobacteria.</title>
        <authorList>
            <person name="Ventura M."/>
            <person name="Milani C."/>
            <person name="Lugli G.A."/>
        </authorList>
    </citation>
    <scope>NUCLEOTIDE SEQUENCE [LARGE SCALE GENOMIC DNA]</scope>
    <source>
        <strain evidence="2 3">DSM 23967</strain>
    </source>
</reference>
<dbReference type="EMBL" id="JGZN01000004">
    <property type="protein sequence ID" value="KFI93907.1"/>
    <property type="molecule type" value="Genomic_DNA"/>
</dbReference>
<dbReference type="GO" id="GO:0046556">
    <property type="term" value="F:alpha-L-arabinofuranosidase activity"/>
    <property type="evidence" value="ECO:0007669"/>
    <property type="project" value="UniProtKB-EC"/>
</dbReference>
<dbReference type="InterPro" id="IPR035992">
    <property type="entry name" value="Ricin_B-like_lectins"/>
</dbReference>
<evidence type="ECO:0000313" key="2">
    <source>
        <dbReference type="EMBL" id="KFI93907.1"/>
    </source>
</evidence>
<name>A0A087DEF7_9BIFI</name>
<dbReference type="STRING" id="1437607.BISA_1733"/>
<evidence type="ECO:0000313" key="3">
    <source>
        <dbReference type="Proteomes" id="UP000029066"/>
    </source>
</evidence>
<dbReference type="CDD" id="cd00161">
    <property type="entry name" value="beta-trefoil_Ricin-like"/>
    <property type="match status" value="1"/>
</dbReference>
<gene>
    <name evidence="2" type="ORF">BISA_1733</name>
</gene>
<dbReference type="SUPFAM" id="SSF50370">
    <property type="entry name" value="Ricin B-like lectins"/>
    <property type="match status" value="2"/>
</dbReference>
<protein>
    <submittedName>
        <fullName evidence="2">1,4-beta-N-acetylmuramidase</fullName>
        <ecNumber evidence="2">3.2.1.55</ecNumber>
    </submittedName>
</protein>
<dbReference type="EC" id="3.2.1.55" evidence="2"/>
<dbReference type="SMART" id="SM00458">
    <property type="entry name" value="RICIN"/>
    <property type="match status" value="1"/>
</dbReference>
<dbReference type="AlphaFoldDB" id="A0A087DEF7"/>
<feature type="domain" description="Ricin B lectin" evidence="1">
    <location>
        <begin position="53"/>
        <end position="192"/>
    </location>
</feature>
<keyword evidence="2" id="KW-0326">Glycosidase</keyword>
<sequence length="192" mass="20122">MLDVAAGSTANGANVQIYSSNGTKAQRWKAVPAKSMRQRIDNLAAEHKNDVADGVYQIALHSSPSKVLDVFAGSKSDGANVQLYSSNGTKAQQWKVLHDPTGYVTITNIGSGKVLDVAAGSTANGANVQQYASNGSWAQKWIFVKNSNGSLTLHSALNESLVIDVAAGSTANGANVQVYASNGTKAQQWVLE</sequence>
<dbReference type="Gene3D" id="2.80.10.50">
    <property type="match status" value="4"/>
</dbReference>
<dbReference type="InterPro" id="IPR000772">
    <property type="entry name" value="Ricin_B_lectin"/>
</dbReference>
<keyword evidence="2" id="KW-0378">Hydrolase</keyword>
<dbReference type="Pfam" id="PF14200">
    <property type="entry name" value="RicinB_lectin_2"/>
    <property type="match status" value="2"/>
</dbReference>
<dbReference type="PROSITE" id="PS50231">
    <property type="entry name" value="RICIN_B_LECTIN"/>
    <property type="match status" value="2"/>
</dbReference>
<organism evidence="2 3">
    <name type="scientific">Bifidobacterium saguini DSM 23967</name>
    <dbReference type="NCBI Taxonomy" id="1437607"/>
    <lineage>
        <taxon>Bacteria</taxon>
        <taxon>Bacillati</taxon>
        <taxon>Actinomycetota</taxon>
        <taxon>Actinomycetes</taxon>
        <taxon>Bifidobacteriales</taxon>
        <taxon>Bifidobacteriaceae</taxon>
        <taxon>Bifidobacterium</taxon>
    </lineage>
</organism>
<evidence type="ECO:0000259" key="1">
    <source>
        <dbReference type="SMART" id="SM00458"/>
    </source>
</evidence>
<proteinExistence type="predicted"/>
<dbReference type="OrthoDB" id="5958808at2"/>
<comment type="caution">
    <text evidence="2">The sequence shown here is derived from an EMBL/GenBank/DDBJ whole genome shotgun (WGS) entry which is preliminary data.</text>
</comment>
<dbReference type="Proteomes" id="UP000029066">
    <property type="component" value="Unassembled WGS sequence"/>
</dbReference>